<keyword evidence="4" id="KW-1185">Reference proteome</keyword>
<dbReference type="AlphaFoldDB" id="A0A319ATM8"/>
<gene>
    <name evidence="3" type="ORF">BO88DRAFT_352690</name>
</gene>
<sequence length="128" mass="14014">PSQRFEGLEALHYLREIGGNSVNNIVVAGDSAGGNLALGIVSHILLPHPDISVAFAPKESLSGPLQLCPWATFFRKRDFIERNKFKDSIALIPSSCYVQCFLGGKPSNNYNEPLSSHGIRIMRADEMS</sequence>
<dbReference type="Pfam" id="PF07859">
    <property type="entry name" value="Abhydrolase_3"/>
    <property type="match status" value="1"/>
</dbReference>
<dbReference type="OrthoDB" id="2152029at2759"/>
<feature type="active site" evidence="1">
    <location>
        <position position="31"/>
    </location>
</feature>
<feature type="non-terminal residue" evidence="3">
    <location>
        <position position="1"/>
    </location>
</feature>
<dbReference type="PROSITE" id="PS01174">
    <property type="entry name" value="LIPASE_GDXG_SER"/>
    <property type="match status" value="1"/>
</dbReference>
<dbReference type="RefSeq" id="XP_025557481.1">
    <property type="nucleotide sequence ID" value="XM_025703604.1"/>
</dbReference>
<dbReference type="GeneID" id="37208196"/>
<dbReference type="EMBL" id="KZ821650">
    <property type="protein sequence ID" value="PYH63687.1"/>
    <property type="molecule type" value="Genomic_DNA"/>
</dbReference>
<dbReference type="InterPro" id="IPR013094">
    <property type="entry name" value="AB_hydrolase_3"/>
</dbReference>
<accession>A0A319ATM8</accession>
<protein>
    <recommendedName>
        <fullName evidence="2">Alpha/beta hydrolase fold-3 domain-containing protein</fullName>
    </recommendedName>
</protein>
<dbReference type="InterPro" id="IPR033140">
    <property type="entry name" value="Lipase_GDXG_put_SER_AS"/>
</dbReference>
<dbReference type="Proteomes" id="UP000248405">
    <property type="component" value="Unassembled WGS sequence"/>
</dbReference>
<reference evidence="3" key="1">
    <citation type="submission" date="2016-12" db="EMBL/GenBank/DDBJ databases">
        <title>The genomes of Aspergillus section Nigri reveals drivers in fungal speciation.</title>
        <authorList>
            <consortium name="DOE Joint Genome Institute"/>
            <person name="Vesth T.C."/>
            <person name="Nybo J."/>
            <person name="Theobald S."/>
            <person name="Brandl J."/>
            <person name="Frisvad J.C."/>
            <person name="Nielsen K.F."/>
            <person name="Lyhne E.K."/>
            <person name="Kogle M.E."/>
            <person name="Kuo A."/>
            <person name="Riley R."/>
            <person name="Clum A."/>
            <person name="Nolan M."/>
            <person name="Lipzen A."/>
            <person name="Salamov A."/>
            <person name="Henrissat B."/>
            <person name="Wiebenga A."/>
            <person name="De Vries R.P."/>
            <person name="Grigoriev I.V."/>
            <person name="Mortensen U.H."/>
            <person name="Andersen M.R."/>
            <person name="Baker S.E."/>
        </authorList>
    </citation>
    <scope>NUCLEOTIDE SEQUENCE [LARGE SCALE GENOMIC DNA]</scope>
    <source>
        <strain evidence="3">CBS 113365</strain>
    </source>
</reference>
<evidence type="ECO:0000259" key="2">
    <source>
        <dbReference type="Pfam" id="PF07859"/>
    </source>
</evidence>
<feature type="domain" description="Alpha/beta hydrolase fold-3" evidence="2">
    <location>
        <begin position="7"/>
        <end position="92"/>
    </location>
</feature>
<evidence type="ECO:0000256" key="1">
    <source>
        <dbReference type="PROSITE-ProRule" id="PRU10038"/>
    </source>
</evidence>
<evidence type="ECO:0000313" key="3">
    <source>
        <dbReference type="EMBL" id="PYH63687.1"/>
    </source>
</evidence>
<organism evidence="3 4">
    <name type="scientific">Aspergillus vadensis (strain CBS 113365 / IMI 142717 / IBT 24658)</name>
    <dbReference type="NCBI Taxonomy" id="1448311"/>
    <lineage>
        <taxon>Eukaryota</taxon>
        <taxon>Fungi</taxon>
        <taxon>Dikarya</taxon>
        <taxon>Ascomycota</taxon>
        <taxon>Pezizomycotina</taxon>
        <taxon>Eurotiomycetes</taxon>
        <taxon>Eurotiomycetidae</taxon>
        <taxon>Eurotiales</taxon>
        <taxon>Aspergillaceae</taxon>
        <taxon>Aspergillus</taxon>
        <taxon>Aspergillus subgen. Circumdati</taxon>
    </lineage>
</organism>
<dbReference type="InterPro" id="IPR029058">
    <property type="entry name" value="AB_hydrolase_fold"/>
</dbReference>
<name>A0A319ATM8_ASPVC</name>
<dbReference type="GO" id="GO:0016787">
    <property type="term" value="F:hydrolase activity"/>
    <property type="evidence" value="ECO:0007669"/>
    <property type="project" value="InterPro"/>
</dbReference>
<dbReference type="SUPFAM" id="SSF53474">
    <property type="entry name" value="alpha/beta-Hydrolases"/>
    <property type="match status" value="1"/>
</dbReference>
<evidence type="ECO:0000313" key="4">
    <source>
        <dbReference type="Proteomes" id="UP000248405"/>
    </source>
</evidence>
<proteinExistence type="predicted"/>
<dbReference type="Gene3D" id="3.40.50.1820">
    <property type="entry name" value="alpha/beta hydrolase"/>
    <property type="match status" value="1"/>
</dbReference>